<proteinExistence type="predicted"/>
<accession>A0A520KT59</accession>
<evidence type="ECO:0000313" key="2">
    <source>
        <dbReference type="EMBL" id="RZN65108.1"/>
    </source>
</evidence>
<reference evidence="2 3" key="1">
    <citation type="journal article" date="2019" name="Nat. Microbiol.">
        <title>Wide diversity of methane and short-chain alkane metabolisms in uncultured archaea.</title>
        <authorList>
            <person name="Borrel G."/>
            <person name="Adam P.S."/>
            <person name="McKay L.J."/>
            <person name="Chen L.X."/>
            <person name="Sierra-Garcia I.N."/>
            <person name="Sieber C.M."/>
            <person name="Letourneur Q."/>
            <person name="Ghozlane A."/>
            <person name="Andersen G.L."/>
            <person name="Li W.J."/>
            <person name="Hallam S.J."/>
            <person name="Muyzer G."/>
            <person name="de Oliveira V.M."/>
            <person name="Inskeep W.P."/>
            <person name="Banfield J.F."/>
            <person name="Gribaldo S."/>
        </authorList>
    </citation>
    <scope>NUCLEOTIDE SEQUENCE [LARGE SCALE GENOMIC DNA]</scope>
    <source>
        <strain evidence="2">NM1a</strain>
    </source>
</reference>
<evidence type="ECO:0000256" key="1">
    <source>
        <dbReference type="SAM" id="Coils"/>
    </source>
</evidence>
<comment type="caution">
    <text evidence="2">The sequence shown here is derived from an EMBL/GenBank/DDBJ whole genome shotgun (WGS) entry which is preliminary data.</text>
</comment>
<dbReference type="InterPro" id="IPR016772">
    <property type="entry name" value="UCP020408"/>
</dbReference>
<sequence>MEVISELRSRLASNGKLKRNFERLKKRIDQFKSEMEEIKSDKSRLLIELEEERRLNMELKKKWDDFGEERALKNVKELKREVKLLTDEIDVLNEELIEKTANKPIFCYKECIEDVDDNLSLEGKNIALIGGVESLIPFYRETVKSFYGVFYHHFGRCSVYKKEIEELVGKADVLFCSVDMNSHNACRYAKKVCKSKNKPYCFFKSSGLTTFRKKLIDFAIYQDSRSKERYEDRICGIADL</sequence>
<dbReference type="EMBL" id="RXIF01000004">
    <property type="protein sequence ID" value="RZN65108.1"/>
    <property type="molecule type" value="Genomic_DNA"/>
</dbReference>
<protein>
    <submittedName>
        <fullName evidence="2">DUF2325 domain-containing protein</fullName>
    </submittedName>
</protein>
<gene>
    <name evidence="2" type="ORF">EF806_03450</name>
</gene>
<dbReference type="Proteomes" id="UP000317158">
    <property type="component" value="Unassembled WGS sequence"/>
</dbReference>
<dbReference type="Pfam" id="PF10087">
    <property type="entry name" value="DUF2325"/>
    <property type="match status" value="1"/>
</dbReference>
<dbReference type="AlphaFoldDB" id="A0A520KT59"/>
<feature type="coiled-coil region" evidence="1">
    <location>
        <begin position="14"/>
        <end position="102"/>
    </location>
</feature>
<evidence type="ECO:0000313" key="3">
    <source>
        <dbReference type="Proteomes" id="UP000317158"/>
    </source>
</evidence>
<organism evidence="2 3">
    <name type="scientific">Methanoliparum thermophilum</name>
    <dbReference type="NCBI Taxonomy" id="2491083"/>
    <lineage>
        <taxon>Archaea</taxon>
        <taxon>Methanobacteriati</taxon>
        <taxon>Methanobacteriota</taxon>
        <taxon>Candidatus Methanoliparia</taxon>
        <taxon>Candidatus Methanoliparales</taxon>
        <taxon>Candidatus Methanoliparaceae</taxon>
        <taxon>Candidatus Methanoliparum</taxon>
    </lineage>
</organism>
<name>A0A520KT59_METT2</name>
<keyword evidence="1" id="KW-0175">Coiled coil</keyword>